<dbReference type="Proteomes" id="UP000238186">
    <property type="component" value="Unassembled WGS sequence"/>
</dbReference>
<keyword evidence="1 5" id="KW-0808">Transferase</keyword>
<protein>
    <submittedName>
        <fullName evidence="5">Acyltransferase</fullName>
    </submittedName>
    <submittedName>
        <fullName evidence="4">WfeU</fullName>
    </submittedName>
</protein>
<evidence type="ECO:0000313" key="5">
    <source>
        <dbReference type="EMBL" id="PQN05170.1"/>
    </source>
</evidence>
<dbReference type="Pfam" id="PF00132">
    <property type="entry name" value="Hexapep"/>
    <property type="match status" value="1"/>
</dbReference>
<keyword evidence="2" id="KW-0677">Repeat</keyword>
<keyword evidence="3 5" id="KW-0012">Acyltransferase</keyword>
<organism evidence="4">
    <name type="scientific">Shigella dysenteriae</name>
    <dbReference type="NCBI Taxonomy" id="622"/>
    <lineage>
        <taxon>Bacteria</taxon>
        <taxon>Pseudomonadati</taxon>
        <taxon>Pseudomonadota</taxon>
        <taxon>Gammaproteobacteria</taxon>
        <taxon>Enterobacterales</taxon>
        <taxon>Enterobacteriaceae</taxon>
        <taxon>Shigella</taxon>
    </lineage>
</organism>
<dbReference type="InterPro" id="IPR018357">
    <property type="entry name" value="Hexapep_transf_CS"/>
</dbReference>
<dbReference type="EMBL" id="EU296402">
    <property type="protein sequence ID" value="ACD36981.1"/>
    <property type="molecule type" value="Genomic_DNA"/>
</dbReference>
<evidence type="ECO:0000313" key="4">
    <source>
        <dbReference type="EMBL" id="ACD36981.1"/>
    </source>
</evidence>
<dbReference type="InterPro" id="IPR051159">
    <property type="entry name" value="Hexapeptide_acetyltransf"/>
</dbReference>
<dbReference type="InterPro" id="IPR001451">
    <property type="entry name" value="Hexapep"/>
</dbReference>
<dbReference type="EMBL" id="PUGT01000258">
    <property type="protein sequence ID" value="PQN05170.1"/>
    <property type="molecule type" value="Genomic_DNA"/>
</dbReference>
<evidence type="ECO:0000313" key="6">
    <source>
        <dbReference type="Proteomes" id="UP000238186"/>
    </source>
</evidence>
<proteinExistence type="predicted"/>
<gene>
    <name evidence="4" type="primary">wfeU</name>
    <name evidence="5" type="ORF">C5K18_15905</name>
</gene>
<dbReference type="PROSITE" id="PS00101">
    <property type="entry name" value="HEXAPEP_TRANSFERASES"/>
    <property type="match status" value="1"/>
</dbReference>
<dbReference type="PANTHER" id="PTHR23416:SF78">
    <property type="entry name" value="LIPOPOLYSACCHARIDE BIOSYNTHESIS O-ACETYL TRANSFERASE WBBJ-RELATED"/>
    <property type="match status" value="1"/>
</dbReference>
<evidence type="ECO:0000256" key="3">
    <source>
        <dbReference type="ARBA" id="ARBA00023315"/>
    </source>
</evidence>
<reference evidence="4" key="1">
    <citation type="journal article" date="2008" name="FEMS Microbiol. Rev.">
        <title>Structure and genetics of Shigella O antigens.</title>
        <authorList>
            <person name="Liu B."/>
            <person name="Knirel Y.A."/>
            <person name="Feng L."/>
            <person name="Perepelov A.V."/>
            <person name="Senchenkova S.N."/>
            <person name="Wang Q."/>
            <person name="Reeves P.R."/>
            <person name="Wang L."/>
        </authorList>
    </citation>
    <scope>NUCLEOTIDE SEQUENCE</scope>
</reference>
<evidence type="ECO:0000256" key="1">
    <source>
        <dbReference type="ARBA" id="ARBA00022679"/>
    </source>
</evidence>
<accession>B5L3P7</accession>
<dbReference type="GO" id="GO:0016747">
    <property type="term" value="F:acyltransferase activity, transferring groups other than amino-acyl groups"/>
    <property type="evidence" value="ECO:0007669"/>
    <property type="project" value="UniProtKB-ARBA"/>
</dbReference>
<name>B5L3P7_SHIDY</name>
<dbReference type="RefSeq" id="WP_000597399.1">
    <property type="nucleotide sequence ID" value="NZ_CP026840.1"/>
</dbReference>
<sequence>MIKSIVVYSFRIYYFINRWITTKINKLRLKANSVELGDSVMINGILHIVNKGEIKIGNGVKINSSLRYNPISHHPCSFYTSENAVIEIGDKSGLSGCTLYSVKKIHIGKRVLIGAGVNIYDTDFHSLLVDERLNGDSNIKSSPVYIYDDCFIGANVTILKGVTIGAGSVVAACSVVTKNIGENELWAGNPARYIRDTIYGE</sequence>
<dbReference type="AlphaFoldDB" id="B5L3P7"/>
<evidence type="ECO:0000256" key="2">
    <source>
        <dbReference type="ARBA" id="ARBA00022737"/>
    </source>
</evidence>
<dbReference type="InterPro" id="IPR011004">
    <property type="entry name" value="Trimer_LpxA-like_sf"/>
</dbReference>
<dbReference type="CDD" id="cd04647">
    <property type="entry name" value="LbH_MAT_like"/>
    <property type="match status" value="1"/>
</dbReference>
<dbReference type="Gene3D" id="2.160.10.10">
    <property type="entry name" value="Hexapeptide repeat proteins"/>
    <property type="match status" value="1"/>
</dbReference>
<reference evidence="5 6" key="2">
    <citation type="submission" date="2018-02" db="EMBL/GenBank/DDBJ databases">
        <title>Distribution and characterization of Shiga toxin converting temperate phage carried by Shigella flexneri in Hispaniola.</title>
        <authorList>
            <person name="Fogolari M."/>
            <person name="Mavian C."/>
            <person name="Angeletti S."/>
            <person name="Salemi M."/>
            <person name="Lampel K.A."/>
            <person name="Maurelli A.T."/>
        </authorList>
    </citation>
    <scope>NUCLEOTIDE SEQUENCE [LARGE SCALE GENOMIC DNA]</scope>
    <source>
        <strain evidence="5 6">BS979</strain>
    </source>
</reference>
<dbReference type="PANTHER" id="PTHR23416">
    <property type="entry name" value="SIALIC ACID SYNTHASE-RELATED"/>
    <property type="match status" value="1"/>
</dbReference>
<dbReference type="SUPFAM" id="SSF51161">
    <property type="entry name" value="Trimeric LpxA-like enzymes"/>
    <property type="match status" value="1"/>
</dbReference>